<dbReference type="RefSeq" id="WP_138288822.1">
    <property type="nucleotide sequence ID" value="NZ_CP058350.1"/>
</dbReference>
<dbReference type="InterPro" id="IPR052698">
    <property type="entry name" value="MoCofactor_Util/Proc"/>
</dbReference>
<dbReference type="InterPro" id="IPR003777">
    <property type="entry name" value="XdhC_CoxI"/>
</dbReference>
<accession>A0ABX6QIV0</accession>
<dbReference type="EMBL" id="CP058350">
    <property type="protein sequence ID" value="QLF68281.1"/>
    <property type="molecule type" value="Genomic_DNA"/>
</dbReference>
<dbReference type="Pfam" id="PF13478">
    <property type="entry name" value="XdhC_C"/>
    <property type="match status" value="1"/>
</dbReference>
<dbReference type="PANTHER" id="PTHR30388">
    <property type="entry name" value="ALDEHYDE OXIDOREDUCTASE MOLYBDENUM COFACTOR ASSEMBLY PROTEIN"/>
    <property type="match status" value="1"/>
</dbReference>
<feature type="domain" description="XdhC- CoxI" evidence="1">
    <location>
        <begin position="10"/>
        <end position="68"/>
    </location>
</feature>
<reference evidence="3 4" key="1">
    <citation type="submission" date="2020-06" db="EMBL/GenBank/DDBJ databases">
        <title>Genome sequence of Rhizobium sp strain ADMK78.</title>
        <authorList>
            <person name="Rahi P."/>
        </authorList>
    </citation>
    <scope>NUCLEOTIDE SEQUENCE [LARGE SCALE GENOMIC DNA]</scope>
    <source>
        <strain evidence="3 4">ADMK78</strain>
    </source>
</reference>
<sequence>MMVKDLRHFLAAHSASVLVEVAEAKGSTPRDAGTIMLVAPNSLLGTIGGGQLEYLAIDHARRILAGETLPLTLDIPLGPEIGQCCGGRTLIGFRVVDAGIAAEVEGRLQYEMAGAPEVMVFGAGHVGLALARALAPLPLKVTLIDSRPAIDGEAPRDITFRRVAMPEAEVGTLQAGSAVVILTHDHALDFLVAREALSRGDLAYVGMIGSKTKRATFSSFLRQEGLSPSLLDQLTLPIGGSDVRDKRPAVIAALVAAELLGVLLKKRP</sequence>
<organism evidence="3 4">
    <name type="scientific">Peteryoungia desertarenae</name>
    <dbReference type="NCBI Taxonomy" id="1813451"/>
    <lineage>
        <taxon>Bacteria</taxon>
        <taxon>Pseudomonadati</taxon>
        <taxon>Pseudomonadota</taxon>
        <taxon>Alphaproteobacteria</taxon>
        <taxon>Hyphomicrobiales</taxon>
        <taxon>Rhizobiaceae</taxon>
        <taxon>Peteryoungia</taxon>
    </lineage>
</organism>
<dbReference type="InterPro" id="IPR014308">
    <property type="entry name" value="Xanthine_DH_XdhC"/>
</dbReference>
<evidence type="ECO:0000313" key="3">
    <source>
        <dbReference type="EMBL" id="QLF68281.1"/>
    </source>
</evidence>
<dbReference type="InterPro" id="IPR027051">
    <property type="entry name" value="XdhC_Rossmann_dom"/>
</dbReference>
<evidence type="ECO:0000259" key="2">
    <source>
        <dbReference type="Pfam" id="PF13478"/>
    </source>
</evidence>
<name>A0ABX6QIV0_9HYPH</name>
<evidence type="ECO:0000313" key="4">
    <source>
        <dbReference type="Proteomes" id="UP000308530"/>
    </source>
</evidence>
<feature type="domain" description="XdhC Rossmann" evidence="2">
    <location>
        <begin position="118"/>
        <end position="259"/>
    </location>
</feature>
<protein>
    <submittedName>
        <fullName evidence="3">Xanthine dehydrogenase accessory protein XdhC</fullName>
    </submittedName>
</protein>
<proteinExistence type="predicted"/>
<dbReference type="SUPFAM" id="SSF51735">
    <property type="entry name" value="NAD(P)-binding Rossmann-fold domains"/>
    <property type="match status" value="1"/>
</dbReference>
<dbReference type="PANTHER" id="PTHR30388:SF6">
    <property type="entry name" value="XANTHINE DEHYDROGENASE SUBUNIT A-RELATED"/>
    <property type="match status" value="1"/>
</dbReference>
<gene>
    <name evidence="3" type="primary">xdhC</name>
    <name evidence="3" type="ORF">FE840_001205</name>
</gene>
<keyword evidence="4" id="KW-1185">Reference proteome</keyword>
<dbReference type="NCBIfam" id="TIGR02964">
    <property type="entry name" value="xanthine_xdhC"/>
    <property type="match status" value="1"/>
</dbReference>
<dbReference type="InterPro" id="IPR036291">
    <property type="entry name" value="NAD(P)-bd_dom_sf"/>
</dbReference>
<dbReference type="Proteomes" id="UP000308530">
    <property type="component" value="Chromosome"/>
</dbReference>
<dbReference type="Pfam" id="PF02625">
    <property type="entry name" value="XdhC_CoxI"/>
    <property type="match status" value="1"/>
</dbReference>
<dbReference type="Gene3D" id="3.40.50.720">
    <property type="entry name" value="NAD(P)-binding Rossmann-like Domain"/>
    <property type="match status" value="1"/>
</dbReference>
<evidence type="ECO:0000259" key="1">
    <source>
        <dbReference type="Pfam" id="PF02625"/>
    </source>
</evidence>